<dbReference type="EMBL" id="CAJVPU010001573">
    <property type="protein sequence ID" value="CAG8483965.1"/>
    <property type="molecule type" value="Genomic_DNA"/>
</dbReference>
<dbReference type="Proteomes" id="UP000789702">
    <property type="component" value="Unassembled WGS sequence"/>
</dbReference>
<reference evidence="1" key="1">
    <citation type="submission" date="2021-06" db="EMBL/GenBank/DDBJ databases">
        <authorList>
            <person name="Kallberg Y."/>
            <person name="Tangrot J."/>
            <person name="Rosling A."/>
        </authorList>
    </citation>
    <scope>NUCLEOTIDE SEQUENCE</scope>
    <source>
        <strain evidence="1">IL203A</strain>
    </source>
</reference>
<evidence type="ECO:0000313" key="2">
    <source>
        <dbReference type="Proteomes" id="UP000789702"/>
    </source>
</evidence>
<organism evidence="1 2">
    <name type="scientific">Dentiscutata heterogama</name>
    <dbReference type="NCBI Taxonomy" id="1316150"/>
    <lineage>
        <taxon>Eukaryota</taxon>
        <taxon>Fungi</taxon>
        <taxon>Fungi incertae sedis</taxon>
        <taxon>Mucoromycota</taxon>
        <taxon>Glomeromycotina</taxon>
        <taxon>Glomeromycetes</taxon>
        <taxon>Diversisporales</taxon>
        <taxon>Gigasporaceae</taxon>
        <taxon>Dentiscutata</taxon>
    </lineage>
</organism>
<gene>
    <name evidence="1" type="ORF">DHETER_LOCUS2253</name>
</gene>
<name>A0ACA9KNC2_9GLOM</name>
<sequence>MILSNINSQAKVSSGTTITQKKYKVTEDYMNESHITSGYVKDETRENSHTQTNIKLINNEITPMIRHKRKNSRLLNNSRTEDEEEGLGAPINIYREHRGHLEQDKKARTELDIQILKDDLYDPVLEIPHHSNKKHNSSRNTSIGNLISFLPSKFFGGYSGIITESGRTDVWCYYPNDMFTSGVTIDGVKGEFLKIAYVKSLGLLDHEKEEIAR</sequence>
<keyword evidence="2" id="KW-1185">Reference proteome</keyword>
<protein>
    <submittedName>
        <fullName evidence="1">10528_t:CDS:1</fullName>
    </submittedName>
</protein>
<proteinExistence type="predicted"/>
<feature type="non-terminal residue" evidence="1">
    <location>
        <position position="213"/>
    </location>
</feature>
<evidence type="ECO:0000313" key="1">
    <source>
        <dbReference type="EMBL" id="CAG8483965.1"/>
    </source>
</evidence>
<comment type="caution">
    <text evidence="1">The sequence shown here is derived from an EMBL/GenBank/DDBJ whole genome shotgun (WGS) entry which is preliminary data.</text>
</comment>
<accession>A0ACA9KNC2</accession>